<dbReference type="RefSeq" id="WP_177718405.1">
    <property type="nucleotide sequence ID" value="NZ_JACRSQ010000029.1"/>
</dbReference>
<evidence type="ECO:0000313" key="1">
    <source>
        <dbReference type="EMBL" id="MBC8544722.1"/>
    </source>
</evidence>
<accession>A0A926DVQ3</accession>
<reference evidence="1" key="1">
    <citation type="submission" date="2020-08" db="EMBL/GenBank/DDBJ databases">
        <title>Genome public.</title>
        <authorList>
            <person name="Liu C."/>
            <person name="Sun Q."/>
        </authorList>
    </citation>
    <scope>NUCLEOTIDE SEQUENCE</scope>
    <source>
        <strain evidence="1">NSJ-32</strain>
    </source>
</reference>
<organism evidence="1 2">
    <name type="scientific">Bianquea renquensis</name>
    <dbReference type="NCBI Taxonomy" id="2763661"/>
    <lineage>
        <taxon>Bacteria</taxon>
        <taxon>Bacillati</taxon>
        <taxon>Bacillota</taxon>
        <taxon>Clostridia</taxon>
        <taxon>Eubacteriales</taxon>
        <taxon>Bianqueaceae</taxon>
        <taxon>Bianquea</taxon>
    </lineage>
</organism>
<dbReference type="Proteomes" id="UP000657006">
    <property type="component" value="Unassembled WGS sequence"/>
</dbReference>
<gene>
    <name evidence="1" type="ORF">H8730_14330</name>
</gene>
<comment type="caution">
    <text evidence="1">The sequence shown here is derived from an EMBL/GenBank/DDBJ whole genome shotgun (WGS) entry which is preliminary data.</text>
</comment>
<name>A0A926DVQ3_9FIRM</name>
<protein>
    <submittedName>
        <fullName evidence="1">Uncharacterized protein</fullName>
    </submittedName>
</protein>
<dbReference type="EMBL" id="JACRSQ010000029">
    <property type="protein sequence ID" value="MBC8544722.1"/>
    <property type="molecule type" value="Genomic_DNA"/>
</dbReference>
<dbReference type="AlphaFoldDB" id="A0A926DVQ3"/>
<keyword evidence="2" id="KW-1185">Reference proteome</keyword>
<proteinExistence type="predicted"/>
<evidence type="ECO:0000313" key="2">
    <source>
        <dbReference type="Proteomes" id="UP000657006"/>
    </source>
</evidence>
<sequence length="114" mass="13447">MRYRGRGIIVSKHKGNALFYRLKTKLPVEIIQSIFLCKPESLDQVPAHWEKESQWLADWEFSSIDLFESYQIGSELEVEYEIKSTSYSHNVRHGNVDIGPFRNLNVTKVRRYMP</sequence>